<dbReference type="Proteomes" id="UP000823749">
    <property type="component" value="Chromosome 9"/>
</dbReference>
<dbReference type="EMBL" id="JACTNZ010000009">
    <property type="protein sequence ID" value="KAG5530373.1"/>
    <property type="molecule type" value="Genomic_DNA"/>
</dbReference>
<name>A0AAV6IPX7_9ERIC</name>
<comment type="caution">
    <text evidence="2">The sequence shown here is derived from an EMBL/GenBank/DDBJ whole genome shotgun (WGS) entry which is preliminary data.</text>
</comment>
<protein>
    <submittedName>
        <fullName evidence="2">Uncharacterized protein</fullName>
    </submittedName>
</protein>
<keyword evidence="3" id="KW-1185">Reference proteome</keyword>
<evidence type="ECO:0000313" key="2">
    <source>
        <dbReference type="EMBL" id="KAG5530373.1"/>
    </source>
</evidence>
<feature type="compositionally biased region" description="Polar residues" evidence="1">
    <location>
        <begin position="33"/>
        <end position="42"/>
    </location>
</feature>
<reference evidence="2" key="1">
    <citation type="submission" date="2020-08" db="EMBL/GenBank/DDBJ databases">
        <title>Plant Genome Project.</title>
        <authorList>
            <person name="Zhang R.-G."/>
        </authorList>
    </citation>
    <scope>NUCLEOTIDE SEQUENCE</scope>
    <source>
        <strain evidence="2">WSP0</strain>
        <tissue evidence="2">Leaf</tissue>
    </source>
</reference>
<proteinExistence type="predicted"/>
<evidence type="ECO:0000313" key="3">
    <source>
        <dbReference type="Proteomes" id="UP000823749"/>
    </source>
</evidence>
<feature type="compositionally biased region" description="Basic residues" evidence="1">
    <location>
        <begin position="44"/>
        <end position="53"/>
    </location>
</feature>
<feature type="region of interest" description="Disordered" evidence="1">
    <location>
        <begin position="1"/>
        <end position="97"/>
    </location>
</feature>
<gene>
    <name evidence="2" type="ORF">RHGRI_025346</name>
</gene>
<feature type="compositionally biased region" description="Acidic residues" evidence="1">
    <location>
        <begin position="1"/>
        <end position="10"/>
    </location>
</feature>
<sequence length="169" mass="18935">MEEVEGVIEEDERRALASLATDAAPPHRKVHSYSHQLRTNTGGHYKRHHQIRKHSLDDDDLRLPSNLDPNNHYYDSSDDEFYPSSAARQNSSADCHQRLDRSLSVEFPDDVQLPMPEFVAAGGGTGIFKAPSRAAVHPSRPSCLELRPHPLRETQASYKCSLFGTCGKE</sequence>
<accession>A0AAV6IPX7</accession>
<dbReference type="AlphaFoldDB" id="A0AAV6IPX7"/>
<evidence type="ECO:0000256" key="1">
    <source>
        <dbReference type="SAM" id="MobiDB-lite"/>
    </source>
</evidence>
<organism evidence="2 3">
    <name type="scientific">Rhododendron griersonianum</name>
    <dbReference type="NCBI Taxonomy" id="479676"/>
    <lineage>
        <taxon>Eukaryota</taxon>
        <taxon>Viridiplantae</taxon>
        <taxon>Streptophyta</taxon>
        <taxon>Embryophyta</taxon>
        <taxon>Tracheophyta</taxon>
        <taxon>Spermatophyta</taxon>
        <taxon>Magnoliopsida</taxon>
        <taxon>eudicotyledons</taxon>
        <taxon>Gunneridae</taxon>
        <taxon>Pentapetalae</taxon>
        <taxon>asterids</taxon>
        <taxon>Ericales</taxon>
        <taxon>Ericaceae</taxon>
        <taxon>Ericoideae</taxon>
        <taxon>Rhodoreae</taxon>
        <taxon>Rhododendron</taxon>
    </lineage>
</organism>